<dbReference type="InterPro" id="IPR001375">
    <property type="entry name" value="Peptidase_S9_cat"/>
</dbReference>
<protein>
    <submittedName>
        <fullName evidence="4">Dipeptidyl peptidase 9</fullName>
    </submittedName>
</protein>
<dbReference type="Pfam" id="PF00326">
    <property type="entry name" value="Peptidase_S9"/>
    <property type="match status" value="1"/>
</dbReference>
<accession>A0A914VL41</accession>
<keyword evidence="3" id="KW-1185">Reference proteome</keyword>
<dbReference type="GO" id="GO:0008236">
    <property type="term" value="F:serine-type peptidase activity"/>
    <property type="evidence" value="ECO:0007669"/>
    <property type="project" value="InterPro"/>
</dbReference>
<evidence type="ECO:0000313" key="4">
    <source>
        <dbReference type="WBParaSite" id="PSAMB.scaffold2132size25161.g16524.t1"/>
    </source>
</evidence>
<evidence type="ECO:0000259" key="2">
    <source>
        <dbReference type="Pfam" id="PF00930"/>
    </source>
</evidence>
<dbReference type="PANTHER" id="PTHR11731">
    <property type="entry name" value="PROTEASE FAMILY S9B,C DIPEPTIDYL-PEPTIDASE IV-RELATED"/>
    <property type="match status" value="1"/>
</dbReference>
<feature type="domain" description="Peptidase S9 prolyl oligopeptidase catalytic" evidence="1">
    <location>
        <begin position="657"/>
        <end position="843"/>
    </location>
</feature>
<dbReference type="Proteomes" id="UP000887566">
    <property type="component" value="Unplaced"/>
</dbReference>
<proteinExistence type="predicted"/>
<organism evidence="3 4">
    <name type="scientific">Plectus sambesii</name>
    <dbReference type="NCBI Taxonomy" id="2011161"/>
    <lineage>
        <taxon>Eukaryota</taxon>
        <taxon>Metazoa</taxon>
        <taxon>Ecdysozoa</taxon>
        <taxon>Nematoda</taxon>
        <taxon>Chromadorea</taxon>
        <taxon>Plectida</taxon>
        <taxon>Plectina</taxon>
        <taxon>Plectoidea</taxon>
        <taxon>Plectidae</taxon>
        <taxon>Plectus</taxon>
    </lineage>
</organism>
<dbReference type="InterPro" id="IPR050278">
    <property type="entry name" value="Serine_Prot_S9B/DPPIV"/>
</dbReference>
<evidence type="ECO:0000313" key="3">
    <source>
        <dbReference type="Proteomes" id="UP000887566"/>
    </source>
</evidence>
<dbReference type="WBParaSite" id="PSAMB.scaffold2132size25161.g16524.t1">
    <property type="protein sequence ID" value="PSAMB.scaffold2132size25161.g16524.t1"/>
    <property type="gene ID" value="PSAMB.scaffold2132size25161.g16524"/>
</dbReference>
<dbReference type="GO" id="GO:0006508">
    <property type="term" value="P:proteolysis"/>
    <property type="evidence" value="ECO:0007669"/>
    <property type="project" value="InterPro"/>
</dbReference>
<dbReference type="InterPro" id="IPR029058">
    <property type="entry name" value="AB_hydrolase_fold"/>
</dbReference>
<dbReference type="AlphaFoldDB" id="A0A914VL41"/>
<dbReference type="SUPFAM" id="SSF82171">
    <property type="entry name" value="DPP6 N-terminal domain-like"/>
    <property type="match status" value="1"/>
</dbReference>
<dbReference type="PANTHER" id="PTHR11731:SF193">
    <property type="entry name" value="DIPEPTIDYL PEPTIDASE 9"/>
    <property type="match status" value="1"/>
</dbReference>
<evidence type="ECO:0000259" key="1">
    <source>
        <dbReference type="Pfam" id="PF00326"/>
    </source>
</evidence>
<dbReference type="GO" id="GO:0008239">
    <property type="term" value="F:dipeptidyl-peptidase activity"/>
    <property type="evidence" value="ECO:0007669"/>
    <property type="project" value="TreeGrafter"/>
</dbReference>
<dbReference type="SUPFAM" id="SSF53474">
    <property type="entry name" value="alpha/beta-Hydrolases"/>
    <property type="match status" value="1"/>
</dbReference>
<name>A0A914VL41_9BILA</name>
<dbReference type="Gene3D" id="3.40.50.1820">
    <property type="entry name" value="alpha/beta hydrolase"/>
    <property type="match status" value="1"/>
</dbReference>
<dbReference type="Pfam" id="PF00930">
    <property type="entry name" value="DPPIV_N"/>
    <property type="match status" value="1"/>
</dbReference>
<dbReference type="Gene3D" id="2.140.10.30">
    <property type="entry name" value="Dipeptidylpeptidase IV, N-terminal domain"/>
    <property type="match status" value="1"/>
</dbReference>
<sequence length="871" mass="96556">MAPLTDTHVAPVPFVVENKSWPELLHHVRYWRSRSRKAFANNWSQLSVVGAMDGSGRARLYGLGSPGRAANASHQTLLYADVEVEAAAGGEVRWKELLEDEEHHRERRALSKEEEALHERLRASIVSGVSHYTLDDRTRDILFVSASRLFLCNDASFGSQLKPRTLAIHLPAGGSPLHPQQCFADPSLLAFVCSGDIYLHHGSTTTRATFTGPNTGQSAGSPSFVMQEEFDRYSAMWWSPKKSEDGKAFLLYEFVDESDVVELTLSAPGTLFEAADSMRYPLAGTNNAVSSLKMLQVSHAPAGGVSITDLYLWTDVRAQLPWFEYLLRAGWMPNGEAVWALLLSRKQDQLALIYIPRSLFVDPKAVDQPNGAIIVLYEDRSDIWVNAHNLTHFLSTNDPTIARFIFSTEKHGYSHLYLVEKKLDNEASTPVSEIAITGGQWPVIRNAGIIVDEIRGHVYFVAHKNSPLEASICVASYRSPGECRLLTTPGKSYRSDRVDQRLHVTPDVGFVCWESSICEPPVCVFYRLLHPVDGSLPTAVPLCRVGAPEPRMQTLDDVLTSMTREESIESIDVDDPSLGADNDSSSDAIFIDIPYEKDVVPEIIEYMSANSGKTQYALLMRPNNWQPNTAYPVLHYVYAGPGIQLVRNVWSSWGGFQKYTSLGYAVLMVDGRGSSNRGLEFEAALKCRMGTIEVDDQVEGLRAVAAQTGSLLDLSRVAIFGWSYGGYVSLLALAQRPDVYKVCVAGGPVSSWTLYDTGYTERYMGLPREQPIAYSAGSVLHQAYKFPSEPDRLLILHGLIDENVHFRHTEKLIDALIKAGKPYRLQVFPRERHGVRSNEANEVMDATVLQLVGVRLGAPSANSKSTTGVMR</sequence>
<reference evidence="4" key="1">
    <citation type="submission" date="2022-11" db="UniProtKB">
        <authorList>
            <consortium name="WormBaseParasite"/>
        </authorList>
    </citation>
    <scope>IDENTIFICATION</scope>
</reference>
<feature type="domain" description="Dipeptidylpeptidase IV N-terminal" evidence="2">
    <location>
        <begin position="187"/>
        <end position="492"/>
    </location>
</feature>
<dbReference type="InterPro" id="IPR002469">
    <property type="entry name" value="Peptidase_S9B_N"/>
</dbReference>